<protein>
    <submittedName>
        <fullName evidence="1">Uncharacterized protein</fullName>
    </submittedName>
</protein>
<dbReference type="AlphaFoldDB" id="A0ABD2KC37"/>
<reference evidence="1 2" key="1">
    <citation type="submission" date="2024-10" db="EMBL/GenBank/DDBJ databases">
        <authorList>
            <person name="Kim D."/>
        </authorList>
    </citation>
    <scope>NUCLEOTIDE SEQUENCE [LARGE SCALE GENOMIC DNA]</scope>
    <source>
        <strain evidence="1">BH-2024</strain>
    </source>
</reference>
<keyword evidence="2" id="KW-1185">Reference proteome</keyword>
<comment type="caution">
    <text evidence="1">The sequence shown here is derived from an EMBL/GenBank/DDBJ whole genome shotgun (WGS) entry which is preliminary data.</text>
</comment>
<proteinExistence type="predicted"/>
<evidence type="ECO:0000313" key="2">
    <source>
        <dbReference type="Proteomes" id="UP001620626"/>
    </source>
</evidence>
<gene>
    <name evidence="1" type="ORF">niasHT_021918</name>
</gene>
<dbReference type="Proteomes" id="UP001620626">
    <property type="component" value="Unassembled WGS sequence"/>
</dbReference>
<sequence>MAAIGDEKERANFERLILNNGEFRGEMKEKEKAISNGQRKMEPNEIAELVEKHFKVMGEHKMEGEEEEKAETKVRLLLLMLFGIMPNNKHMEGKKIWKEKIWEEKWQKHLKDLIKKRQDKASNTKKLGTDNLEKTKKTLNEFGNKVISAEWKKLGKMRKLYYGIGNFKTDQQRFYALLTECISLLTGNYF</sequence>
<organism evidence="1 2">
    <name type="scientific">Heterodera trifolii</name>
    <dbReference type="NCBI Taxonomy" id="157864"/>
    <lineage>
        <taxon>Eukaryota</taxon>
        <taxon>Metazoa</taxon>
        <taxon>Ecdysozoa</taxon>
        <taxon>Nematoda</taxon>
        <taxon>Chromadorea</taxon>
        <taxon>Rhabditida</taxon>
        <taxon>Tylenchina</taxon>
        <taxon>Tylenchomorpha</taxon>
        <taxon>Tylenchoidea</taxon>
        <taxon>Heteroderidae</taxon>
        <taxon>Heteroderinae</taxon>
        <taxon>Heterodera</taxon>
    </lineage>
</organism>
<dbReference type="EMBL" id="JBICBT010000788">
    <property type="protein sequence ID" value="KAL3100471.1"/>
    <property type="molecule type" value="Genomic_DNA"/>
</dbReference>
<name>A0ABD2KC37_9BILA</name>
<accession>A0ABD2KC37</accession>
<evidence type="ECO:0000313" key="1">
    <source>
        <dbReference type="EMBL" id="KAL3100471.1"/>
    </source>
</evidence>